<evidence type="ECO:0000313" key="1">
    <source>
        <dbReference type="EMBL" id="ALL13219.1"/>
    </source>
</evidence>
<sequence>MSDVDSFLQQPIERRAESRRACLLRGDVVIGGGRAEPVAVLDLTAFGARVAMRRTLLLPTRLLLRLTLIDSVVIYDAELLWRRGLDAGLNISGRREISGRAH</sequence>
<name>A0A0P0NYN3_9CAUL</name>
<proteinExistence type="predicted"/>
<dbReference type="EMBL" id="CP013002">
    <property type="protein sequence ID" value="ALL13219.1"/>
    <property type="molecule type" value="Genomic_DNA"/>
</dbReference>
<accession>A0A0P0NYN3</accession>
<dbReference type="Proteomes" id="UP000056905">
    <property type="component" value="Chromosome"/>
</dbReference>
<dbReference type="AlphaFoldDB" id="A0A0P0NYN3"/>
<evidence type="ECO:0000313" key="2">
    <source>
        <dbReference type="Proteomes" id="UP000056905"/>
    </source>
</evidence>
<dbReference type="SUPFAM" id="SSF141371">
    <property type="entry name" value="PilZ domain-like"/>
    <property type="match status" value="1"/>
</dbReference>
<dbReference type="OrthoDB" id="7190959at2"/>
<protein>
    <recommendedName>
        <fullName evidence="3">Pilus assembly protein PilZ</fullName>
    </recommendedName>
</protein>
<dbReference type="KEGG" id="chq:AQ619_07545"/>
<organism evidence="1 2">
    <name type="scientific">Caulobacter henricii</name>
    <dbReference type="NCBI Taxonomy" id="69395"/>
    <lineage>
        <taxon>Bacteria</taxon>
        <taxon>Pseudomonadati</taxon>
        <taxon>Pseudomonadota</taxon>
        <taxon>Alphaproteobacteria</taxon>
        <taxon>Caulobacterales</taxon>
        <taxon>Caulobacteraceae</taxon>
        <taxon>Caulobacter</taxon>
    </lineage>
</organism>
<dbReference type="RefSeq" id="WP_062146007.1">
    <property type="nucleotide sequence ID" value="NZ_CP013002.1"/>
</dbReference>
<gene>
    <name evidence="1" type="ORF">AQ619_07545</name>
</gene>
<keyword evidence="2" id="KW-1185">Reference proteome</keyword>
<reference evidence="1 2" key="1">
    <citation type="submission" date="2015-10" db="EMBL/GenBank/DDBJ databases">
        <title>Conservation of the essential genome among Caulobacter and Brevundimonas species.</title>
        <authorList>
            <person name="Scott D."/>
            <person name="Ely B."/>
        </authorList>
    </citation>
    <scope>NUCLEOTIDE SEQUENCE [LARGE SCALE GENOMIC DNA]</scope>
    <source>
        <strain evidence="1 2">CB4</strain>
    </source>
</reference>
<evidence type="ECO:0008006" key="3">
    <source>
        <dbReference type="Google" id="ProtNLM"/>
    </source>
</evidence>